<dbReference type="InterPro" id="IPR000531">
    <property type="entry name" value="Beta-barrel_TonB"/>
</dbReference>
<sequence precursor="true">MNNNKSLPLSVVTLTVLCGISSLASANSNSSDEMVVSANRFEQPLSSILAPVTVVTREDIDHWQSNSVIDVLRRLPGVDVAQSGGMGQLSSLFIRGTESRHVLVLIDGVRLNQAGISGSSDMSQIPISLVQRIEYIRGARSAVYGSDAIGGVINIITRRDNDGTTLNAGIGSYGYQNYNGSTQQKIGENTTVTGAAAYTHTTGFDVEARGFSGDRVQPDKDGFLSKSLWLGVEHQFSSDIIAYARAYGYDNRTDYDAYYDKYADSQVDTRKLYSRTYETGLKYHNDKYSTMLMGSYGTTKDYNYDPKYGQYAKFSNLDESKQYNLQWGNSYRLEKGNISAGIDYQHQSIEPSGYTMISEKQTLNNTGVYLTGQYALIDSVVAEAAVRSDHHSEFNWHTTWQSGLSWEFYEGYKLVGSYATAYKAPNLSQLYAYSSSDWGTTKGNPNLKPEESKQWEIGIEGKTGPLFWQLNTYHNDINNLIDYKYGNPISTYENIGKAEIKGLEWVGEVNTGIFHHQITYQYTDPRDKEKDEVLLRRAKQQVKYQLDWTVYNLDMGLTYQYIGTRYDKMGNGLRTKVGGVSLWDITAAYPITSHLTIRGKIANMFDKDYETAYGYRTAGREYFLTGSYNF</sequence>
<feature type="binding site" evidence="12">
    <location>
        <position position="256"/>
    </location>
    <ligand>
        <name>Ca(2+)</name>
        <dbReference type="ChEBI" id="CHEBI:29108"/>
        <label>1</label>
    </ligand>
</feature>
<dbReference type="OrthoDB" id="9764669at2"/>
<gene>
    <name evidence="17" type="primary">btuB_2</name>
    <name evidence="12" type="synonym">btuB</name>
    <name evidence="17" type="ORF">NCTC12026_03712</name>
</gene>
<feature type="binding site" evidence="12">
    <location>
        <position position="255"/>
    </location>
    <ligand>
        <name>Ca(2+)</name>
        <dbReference type="ChEBI" id="CHEBI:29108"/>
        <label>2</label>
    </ligand>
</feature>
<organism evidence="17 18">
    <name type="scientific">Providencia rustigianii</name>
    <dbReference type="NCBI Taxonomy" id="158850"/>
    <lineage>
        <taxon>Bacteria</taxon>
        <taxon>Pseudomonadati</taxon>
        <taxon>Pseudomonadota</taxon>
        <taxon>Gammaproteobacteria</taxon>
        <taxon>Enterobacterales</taxon>
        <taxon>Morganellaceae</taxon>
        <taxon>Providencia</taxon>
    </lineage>
</organism>
<keyword evidence="3 12" id="KW-1134">Transmembrane beta strand</keyword>
<dbReference type="PANTHER" id="PTHR30069:SF53">
    <property type="entry name" value="COLICIN I RECEPTOR-RELATED"/>
    <property type="match status" value="1"/>
</dbReference>
<dbReference type="InterPro" id="IPR036942">
    <property type="entry name" value="Beta-barrel_TonB_sf"/>
</dbReference>
<keyword evidence="12" id="KW-0479">Metal-binding</keyword>
<evidence type="ECO:0000313" key="17">
    <source>
        <dbReference type="EMBL" id="SUC37234.1"/>
    </source>
</evidence>
<feature type="binding site" evidence="12">
    <location>
        <position position="257"/>
    </location>
    <ligand>
        <name>cyanocob(III)alamin</name>
        <dbReference type="ChEBI" id="CHEBI:17439"/>
    </ligand>
</feature>
<dbReference type="FunFam" id="2.170.130.10:FF:000002">
    <property type="entry name" value="Vitamin B12 transporter BtuB"/>
    <property type="match status" value="1"/>
</dbReference>
<dbReference type="HAMAP" id="MF_01531">
    <property type="entry name" value="BtuB"/>
    <property type="match status" value="1"/>
</dbReference>
<feature type="binding site" evidence="12">
    <location>
        <position position="221"/>
    </location>
    <ligand>
        <name>Ca(2+)</name>
        <dbReference type="ChEBI" id="CHEBI:29108"/>
        <label>2</label>
    </ligand>
</feature>
<feature type="binding site" evidence="12">
    <location>
        <position position="221"/>
    </location>
    <ligand>
        <name>Ca(2+)</name>
        <dbReference type="ChEBI" id="CHEBI:29108"/>
        <label>1</label>
    </ligand>
</feature>
<evidence type="ECO:0000259" key="16">
    <source>
        <dbReference type="Pfam" id="PF07715"/>
    </source>
</evidence>
<evidence type="ECO:0000256" key="12">
    <source>
        <dbReference type="HAMAP-Rule" id="MF_01531"/>
    </source>
</evidence>
<dbReference type="NCBIfam" id="TIGR01779">
    <property type="entry name" value="TonB-B12"/>
    <property type="match status" value="1"/>
</dbReference>
<feature type="binding site" evidence="12">
    <location>
        <position position="256"/>
    </location>
    <ligand>
        <name>Ca(2+)</name>
        <dbReference type="ChEBI" id="CHEBI:29108"/>
        <label>2</label>
    </ligand>
</feature>
<reference evidence="17 18" key="1">
    <citation type="submission" date="2018-06" db="EMBL/GenBank/DDBJ databases">
        <authorList>
            <consortium name="Pathogen Informatics"/>
            <person name="Doyle S."/>
        </authorList>
    </citation>
    <scope>NUCLEOTIDE SEQUENCE [LARGE SCALE GENOMIC DNA]</scope>
    <source>
        <strain evidence="17 18">NCTC12026</strain>
    </source>
</reference>
<dbReference type="Gene3D" id="2.170.130.10">
    <property type="entry name" value="TonB-dependent receptor, plug domain"/>
    <property type="match status" value="1"/>
</dbReference>
<dbReference type="PANTHER" id="PTHR30069">
    <property type="entry name" value="TONB-DEPENDENT OUTER MEMBRANE RECEPTOR"/>
    <property type="match status" value="1"/>
</dbReference>
<feature type="signal peptide" evidence="12">
    <location>
        <begin position="1"/>
        <end position="26"/>
    </location>
</feature>
<accession>A0A379G885</accession>
<dbReference type="GO" id="GO:0015288">
    <property type="term" value="F:porin activity"/>
    <property type="evidence" value="ECO:0007669"/>
    <property type="project" value="UniProtKB-KW"/>
</dbReference>
<comment type="caution">
    <text evidence="12">Lacks conserved residue(s) required for the propagation of feature annotation.</text>
</comment>
<evidence type="ECO:0000256" key="9">
    <source>
        <dbReference type="ARBA" id="ARBA00023114"/>
    </source>
</evidence>
<dbReference type="EMBL" id="UGUA01000002">
    <property type="protein sequence ID" value="SUC37234.1"/>
    <property type="molecule type" value="Genomic_DNA"/>
</dbReference>
<dbReference type="CDD" id="cd01347">
    <property type="entry name" value="ligand_gated_channel"/>
    <property type="match status" value="1"/>
</dbReference>
<evidence type="ECO:0000256" key="10">
    <source>
        <dbReference type="ARBA" id="ARBA00023136"/>
    </source>
</evidence>
<dbReference type="InterPro" id="IPR039426">
    <property type="entry name" value="TonB-dep_rcpt-like"/>
</dbReference>
<comment type="function">
    <text evidence="12">Involved in the active translocation of vitamin B12 (cyanocobalamin) across the outer membrane to the periplasmic space. It derives its energy for transport by interacting with the trans-periplasmic membrane protein TonB.</text>
</comment>
<dbReference type="InterPro" id="IPR012910">
    <property type="entry name" value="Plug_dom"/>
</dbReference>
<feature type="domain" description="TonB-dependent receptor-like beta-barrel" evidence="15">
    <location>
        <begin position="171"/>
        <end position="603"/>
    </location>
</feature>
<feature type="binding site" evidence="12">
    <location>
        <position position="217"/>
    </location>
    <ligand>
        <name>Ca(2+)</name>
        <dbReference type="ChEBI" id="CHEBI:29108"/>
        <label>1</label>
    </ligand>
</feature>
<evidence type="ECO:0000256" key="2">
    <source>
        <dbReference type="ARBA" id="ARBA00022448"/>
    </source>
</evidence>
<evidence type="ECO:0000256" key="5">
    <source>
        <dbReference type="ARBA" id="ARBA00022729"/>
    </source>
</evidence>
<feature type="domain" description="TonB-dependent receptor plug" evidence="16">
    <location>
        <begin position="46"/>
        <end position="152"/>
    </location>
</feature>
<keyword evidence="10 12" id="KW-0472">Membrane</keyword>
<dbReference type="Pfam" id="PF00593">
    <property type="entry name" value="TonB_dep_Rec_b-barrel"/>
    <property type="match status" value="1"/>
</dbReference>
<feature type="binding site" evidence="12">
    <location>
        <position position="219"/>
    </location>
    <ligand>
        <name>Ca(2+)</name>
        <dbReference type="ChEBI" id="CHEBI:29108"/>
        <label>2</label>
    </ligand>
</feature>
<evidence type="ECO:0000256" key="14">
    <source>
        <dbReference type="PROSITE-ProRule" id="PRU10144"/>
    </source>
</evidence>
<evidence type="ECO:0000256" key="11">
    <source>
        <dbReference type="ARBA" id="ARBA00023237"/>
    </source>
</evidence>
<feature type="binding site" evidence="12">
    <location>
        <position position="205"/>
    </location>
    <ligand>
        <name>Ca(2+)</name>
        <dbReference type="ChEBI" id="CHEBI:29108"/>
        <label>1</label>
    </ligand>
</feature>
<keyword evidence="5 12" id="KW-0732">Signal</keyword>
<dbReference type="NCBIfam" id="NF007926">
    <property type="entry name" value="PRK10641.1"/>
    <property type="match status" value="1"/>
</dbReference>
<name>A0A379G885_9GAMM</name>
<proteinExistence type="inferred from homology"/>
<dbReference type="PROSITE" id="PS52016">
    <property type="entry name" value="TONB_DEPENDENT_REC_3"/>
    <property type="match status" value="1"/>
</dbReference>
<keyword evidence="4 12" id="KW-0812">Transmembrane</keyword>
<evidence type="ECO:0000256" key="7">
    <source>
        <dbReference type="ARBA" id="ARBA00023065"/>
    </source>
</evidence>
<dbReference type="SUPFAM" id="SSF56935">
    <property type="entry name" value="Porins"/>
    <property type="match status" value="1"/>
</dbReference>
<keyword evidence="11 12" id="KW-0998">Cell outer membrane</keyword>
<keyword evidence="8 12" id="KW-0798">TonB box</keyword>
<feature type="binding site" evidence="12">
    <location>
        <position position="536"/>
    </location>
    <ligand>
        <name>cyanocob(III)alamin</name>
        <dbReference type="ChEBI" id="CHEBI:17439"/>
    </ligand>
</feature>
<dbReference type="Pfam" id="PF07715">
    <property type="entry name" value="Plug"/>
    <property type="match status" value="1"/>
</dbReference>
<evidence type="ECO:0000256" key="8">
    <source>
        <dbReference type="ARBA" id="ARBA00023077"/>
    </source>
</evidence>
<evidence type="ECO:0000256" key="6">
    <source>
        <dbReference type="ARBA" id="ARBA00022837"/>
    </source>
</evidence>
<dbReference type="InterPro" id="IPR010101">
    <property type="entry name" value="B12_transptr_BtuB"/>
</dbReference>
<comment type="similarity">
    <text evidence="12">Belongs to the TonB-dependent receptor family. BtuB (TC 1.B.14.3.1) subfamily.</text>
</comment>
<keyword evidence="9 12" id="KW-0626">Porin</keyword>
<keyword evidence="2 12" id="KW-0813">Transport</keyword>
<dbReference type="GO" id="GO:0046930">
    <property type="term" value="C:pore complex"/>
    <property type="evidence" value="ECO:0007669"/>
    <property type="project" value="UniProtKB-KW"/>
</dbReference>
<feature type="binding site" evidence="12">
    <location>
        <position position="219"/>
    </location>
    <ligand>
        <name>Ca(2+)</name>
        <dbReference type="ChEBI" id="CHEBI:29108"/>
        <label>1</label>
    </ligand>
</feature>
<dbReference type="GO" id="GO:0009279">
    <property type="term" value="C:cell outer membrane"/>
    <property type="evidence" value="ECO:0007669"/>
    <property type="project" value="UniProtKB-SubCell"/>
</dbReference>
<evidence type="ECO:0000256" key="3">
    <source>
        <dbReference type="ARBA" id="ARBA00022452"/>
    </source>
</evidence>
<feature type="short sequence motif" description="TonB box" evidence="12">
    <location>
        <begin position="32"/>
        <end position="39"/>
    </location>
</feature>
<evidence type="ECO:0000313" key="18">
    <source>
        <dbReference type="Proteomes" id="UP000255129"/>
    </source>
</evidence>
<protein>
    <recommendedName>
        <fullName evidence="12">Vitamin B12 transporter BtuB</fullName>
    </recommendedName>
    <alternativeName>
        <fullName evidence="12">Cobalamin receptor</fullName>
    </alternativeName>
    <alternativeName>
        <fullName evidence="12">Outer membrane cobalamin translocator</fullName>
    </alternativeName>
</protein>
<keyword evidence="6 12" id="KW-0106">Calcium</keyword>
<feature type="binding site" evidence="12">
    <location>
        <position position="91"/>
    </location>
    <ligand>
        <name>cyanocob(III)alamin</name>
        <dbReference type="ChEBI" id="CHEBI:17439"/>
    </ligand>
</feature>
<dbReference type="Gene3D" id="2.40.170.20">
    <property type="entry name" value="TonB-dependent receptor, beta-barrel domain"/>
    <property type="match status" value="1"/>
</dbReference>
<feature type="binding site" evidence="12">
    <location>
        <position position="89"/>
    </location>
    <ligand>
        <name>cyanocob(III)alamin</name>
        <dbReference type="ChEBI" id="CHEBI:17439"/>
    </ligand>
</feature>
<evidence type="ECO:0000259" key="15">
    <source>
        <dbReference type="Pfam" id="PF00593"/>
    </source>
</evidence>
<dbReference type="AlphaFoldDB" id="A0A379G885"/>
<dbReference type="PROSITE" id="PS01156">
    <property type="entry name" value="TONB_DEPENDENT_REC_2"/>
    <property type="match status" value="1"/>
</dbReference>
<evidence type="ECO:0000256" key="1">
    <source>
        <dbReference type="ARBA" id="ARBA00004571"/>
    </source>
</evidence>
<evidence type="ECO:0000256" key="13">
    <source>
        <dbReference type="PROSITE-ProRule" id="PRU01360"/>
    </source>
</evidence>
<dbReference type="InterPro" id="IPR037066">
    <property type="entry name" value="Plug_dom_sf"/>
</dbReference>
<feature type="binding site" evidence="12">
    <location>
        <position position="268"/>
    </location>
    <ligand>
        <name>Ca(2+)</name>
        <dbReference type="ChEBI" id="CHEBI:29108"/>
        <label>2</label>
    </ligand>
</feature>
<dbReference type="GO" id="GO:0046872">
    <property type="term" value="F:metal ion binding"/>
    <property type="evidence" value="ECO:0007669"/>
    <property type="project" value="UniProtKB-KW"/>
</dbReference>
<dbReference type="InterPro" id="IPR010917">
    <property type="entry name" value="TonB_rcpt_CS"/>
</dbReference>
<dbReference type="Proteomes" id="UP000255129">
    <property type="component" value="Unassembled WGS sequence"/>
</dbReference>
<comment type="subcellular location">
    <subcellularLocation>
        <location evidence="1 12 13">Cell outer membrane</location>
        <topology evidence="1 12 13">Multi-pass membrane protein</topology>
    </subcellularLocation>
</comment>
<dbReference type="GO" id="GO:0015420">
    <property type="term" value="F:ABC-type vitamin B12 transporter activity"/>
    <property type="evidence" value="ECO:0007669"/>
    <property type="project" value="InterPro"/>
</dbReference>
<feature type="short sequence motif" description="TonB C-terminal box" evidence="12 14">
    <location>
        <begin position="613"/>
        <end position="630"/>
    </location>
</feature>
<feature type="binding site" evidence="12">
    <location>
        <begin position="116"/>
        <end position="117"/>
    </location>
    <ligand>
        <name>cyanocob(III)alamin</name>
        <dbReference type="ChEBI" id="CHEBI:17439"/>
    </ligand>
</feature>
<dbReference type="RefSeq" id="WP_112837479.1">
    <property type="nucleotide sequence ID" value="NZ_AP018946.1"/>
</dbReference>
<keyword evidence="7 12" id="KW-0406">Ion transport</keyword>
<dbReference type="GO" id="GO:0006811">
    <property type="term" value="P:monoatomic ion transport"/>
    <property type="evidence" value="ECO:0007669"/>
    <property type="project" value="UniProtKB-KW"/>
</dbReference>
<evidence type="ECO:0000256" key="4">
    <source>
        <dbReference type="ARBA" id="ARBA00022692"/>
    </source>
</evidence>
<feature type="chain" id="PRO_5017091452" description="Vitamin B12 transporter BtuB" evidence="12">
    <location>
        <begin position="27"/>
        <end position="630"/>
    </location>
</feature>